<keyword evidence="2" id="KW-1185">Reference proteome</keyword>
<sequence length="37" mass="3836">MEIKTWGIRAASVVGAVALLSVLAAPAAPAHECFKKQ</sequence>
<protein>
    <submittedName>
        <fullName evidence="1">Uncharacterized protein</fullName>
    </submittedName>
</protein>
<proteinExistence type="predicted"/>
<gene>
    <name evidence="1" type="ORF">J2S64_000387</name>
</gene>
<accession>A0ABU2BEJ9</accession>
<reference evidence="1 2" key="1">
    <citation type="submission" date="2023-07" db="EMBL/GenBank/DDBJ databases">
        <title>Sequencing the genomes of 1000 actinobacteria strains.</title>
        <authorList>
            <person name="Klenk H.-P."/>
        </authorList>
    </citation>
    <scope>NUCLEOTIDE SEQUENCE [LARGE SCALE GENOMIC DNA]</scope>
    <source>
        <strain evidence="1 2">DSM 20167</strain>
    </source>
</reference>
<dbReference type="EMBL" id="JAVDYI010000001">
    <property type="protein sequence ID" value="MDR7356696.1"/>
    <property type="molecule type" value="Genomic_DNA"/>
</dbReference>
<organism evidence="1 2">
    <name type="scientific">Paeniglutamicibacter sulfureus</name>
    <dbReference type="NCBI Taxonomy" id="43666"/>
    <lineage>
        <taxon>Bacteria</taxon>
        <taxon>Bacillati</taxon>
        <taxon>Actinomycetota</taxon>
        <taxon>Actinomycetes</taxon>
        <taxon>Micrococcales</taxon>
        <taxon>Micrococcaceae</taxon>
        <taxon>Paeniglutamicibacter</taxon>
    </lineage>
</organism>
<evidence type="ECO:0000313" key="1">
    <source>
        <dbReference type="EMBL" id="MDR7356696.1"/>
    </source>
</evidence>
<evidence type="ECO:0000313" key="2">
    <source>
        <dbReference type="Proteomes" id="UP001183817"/>
    </source>
</evidence>
<name>A0ABU2BEJ9_9MICC</name>
<comment type="caution">
    <text evidence="1">The sequence shown here is derived from an EMBL/GenBank/DDBJ whole genome shotgun (WGS) entry which is preliminary data.</text>
</comment>
<dbReference type="Proteomes" id="UP001183817">
    <property type="component" value="Unassembled WGS sequence"/>
</dbReference>